<evidence type="ECO:0000313" key="2">
    <source>
        <dbReference type="EMBL" id="KAF6722803.1"/>
    </source>
</evidence>
<gene>
    <name evidence="2" type="ORF">FQA47_017221</name>
</gene>
<dbReference type="Proteomes" id="UP000646548">
    <property type="component" value="Unassembled WGS sequence"/>
</dbReference>
<name>A0A834BZM0_ORYME</name>
<proteinExistence type="predicted"/>
<accession>A0A834BZM0</accession>
<comment type="caution">
    <text evidence="2">The sequence shown here is derived from an EMBL/GenBank/DDBJ whole genome shotgun (WGS) entry which is preliminary data.</text>
</comment>
<dbReference type="AlphaFoldDB" id="A0A834BZM0"/>
<dbReference type="EMBL" id="WKFB01000447">
    <property type="protein sequence ID" value="KAF6722803.1"/>
    <property type="molecule type" value="Genomic_DNA"/>
</dbReference>
<feature type="region of interest" description="Disordered" evidence="1">
    <location>
        <begin position="1"/>
        <end position="42"/>
    </location>
</feature>
<evidence type="ECO:0000256" key="1">
    <source>
        <dbReference type="SAM" id="MobiDB-lite"/>
    </source>
</evidence>
<evidence type="ECO:0000313" key="3">
    <source>
        <dbReference type="Proteomes" id="UP000646548"/>
    </source>
</evidence>
<organism evidence="2 3">
    <name type="scientific">Oryzias melastigma</name>
    <name type="common">Marine medaka</name>
    <dbReference type="NCBI Taxonomy" id="30732"/>
    <lineage>
        <taxon>Eukaryota</taxon>
        <taxon>Metazoa</taxon>
        <taxon>Chordata</taxon>
        <taxon>Craniata</taxon>
        <taxon>Vertebrata</taxon>
        <taxon>Euteleostomi</taxon>
        <taxon>Actinopterygii</taxon>
        <taxon>Neopterygii</taxon>
        <taxon>Teleostei</taxon>
        <taxon>Neoteleostei</taxon>
        <taxon>Acanthomorphata</taxon>
        <taxon>Ovalentaria</taxon>
        <taxon>Atherinomorphae</taxon>
        <taxon>Beloniformes</taxon>
        <taxon>Adrianichthyidae</taxon>
        <taxon>Oryziinae</taxon>
        <taxon>Oryzias</taxon>
    </lineage>
</organism>
<protein>
    <submittedName>
        <fullName evidence="2">Uncharacterized protein</fullName>
    </submittedName>
</protein>
<reference evidence="2" key="1">
    <citation type="journal article" name="BMC Genomics">
        <title>Long-read sequencing and de novo genome assembly of marine medaka (Oryzias melastigma).</title>
        <authorList>
            <person name="Liang P."/>
            <person name="Saqib H.S.A."/>
            <person name="Ni X."/>
            <person name="Shen Y."/>
        </authorList>
    </citation>
    <scope>NUCLEOTIDE SEQUENCE</scope>
    <source>
        <strain evidence="2">Bigg-433</strain>
    </source>
</reference>
<sequence>MSSLAGSVPPIWISSTPTGRFHPNGSVPPQRVGSTPPEEAGRCCRSAESSSFHHVCRVSGSNLHSFTASHDICSSGRLDGFHRKNREVLQLKPRCSRDEASESGTIPLLQHRRHLVDVNVFTDDTEPLHASNLDFIRTGPEARQLHDLQKHEQMFGSFQTFRRK</sequence>